<dbReference type="GO" id="GO:0015024">
    <property type="term" value="F:glucuronate-2-sulfatase activity"/>
    <property type="evidence" value="ECO:0007669"/>
    <property type="project" value="TreeGrafter"/>
</dbReference>
<accession>A0A0F7JY38</accession>
<dbReference type="Gene3D" id="3.40.720.10">
    <property type="entry name" value="Alkaline Phosphatase, subunit A"/>
    <property type="match status" value="1"/>
</dbReference>
<reference evidence="2 3" key="1">
    <citation type="journal article" date="2015" name="Genome Announc.">
        <title>Complete Genome Sequence of Sedimenticola thiotaurini Strain SIP-G1, a Polyphosphate- and Polyhydroxyalkanoate-Accumulating Sulfur-Oxidizing Gammaproteobacterium Isolated from Salt Marsh Sediments.</title>
        <authorList>
            <person name="Flood B.E."/>
            <person name="Jones D.S."/>
            <person name="Bailey J.V."/>
        </authorList>
    </citation>
    <scope>NUCLEOTIDE SEQUENCE [LARGE SCALE GENOMIC DNA]</scope>
    <source>
        <strain evidence="2 3">SIP-G1</strain>
    </source>
</reference>
<gene>
    <name evidence="2" type="ORF">AAY24_04800</name>
</gene>
<dbReference type="InterPro" id="IPR017850">
    <property type="entry name" value="Alkaline_phosphatase_core_sf"/>
</dbReference>
<organism evidence="2 3">
    <name type="scientific">Sedimenticola thiotaurini</name>
    <dbReference type="NCBI Taxonomy" id="1543721"/>
    <lineage>
        <taxon>Bacteria</taxon>
        <taxon>Pseudomonadati</taxon>
        <taxon>Pseudomonadota</taxon>
        <taxon>Gammaproteobacteria</taxon>
        <taxon>Chromatiales</taxon>
        <taxon>Sedimenticolaceae</taxon>
        <taxon>Sedimenticola</taxon>
    </lineage>
</organism>
<sequence>MKHENQNLVIIMSDEHNPKYLGCYGHELVSTPHLDALAASGTVFENAYTPSPVCVPARAAFATGRPVHQIGYWDNATPYDGREVSWHHTLRQQGHQVVSIGKLHFSGEGRDHGFSEEQIPLHVLDGKGDLMGLVRDDLPVRGNAWKMARLAGPGESSYTLYDREIAARAQIWLQEAANRDHAKPWCLFVSFVAPHFPLTAPPEYYYRYYNDPDLPMPKQYGQIPSHPFHQDYARSFCYDDHFEDADNVRRAIAGYFGLCTFLDEQVGKVLGALDRTGLSDSTRVLYLSDHGDSLGARGLWGKSNMYEEAVSVPLIAKGPYIPAGRRLSAPCSLLDVHPFILETVGAEGDDTVRPGISLTQQWQQPDCNRVIISEYHGMGSRTAAYMVRRREWKYIHYADPAYPPELFNLVLDPEELIDLAAEPDCQTVRAELLAELEQQLDPVETDRRAKAFQEALLNQHGGREVVIARGDLGFSPTPGSGADLR</sequence>
<dbReference type="PANTHER" id="PTHR46615">
    <property type="entry name" value="ARYLSULFATASE K"/>
    <property type="match status" value="1"/>
</dbReference>
<proteinExistence type="predicted"/>
<evidence type="ECO:0000313" key="2">
    <source>
        <dbReference type="EMBL" id="AKH19790.1"/>
    </source>
</evidence>
<dbReference type="SUPFAM" id="SSF53649">
    <property type="entry name" value="Alkaline phosphatase-like"/>
    <property type="match status" value="1"/>
</dbReference>
<evidence type="ECO:0000313" key="3">
    <source>
        <dbReference type="Proteomes" id="UP000034410"/>
    </source>
</evidence>
<dbReference type="PANTHER" id="PTHR46615:SF1">
    <property type="entry name" value="ARYLSULFATASE K"/>
    <property type="match status" value="1"/>
</dbReference>
<dbReference type="PATRIC" id="fig|1543721.4.peg.1007"/>
<dbReference type="Proteomes" id="UP000034410">
    <property type="component" value="Chromosome"/>
</dbReference>
<dbReference type="OrthoDB" id="9803751at2"/>
<dbReference type="RefSeq" id="WP_046858726.1">
    <property type="nucleotide sequence ID" value="NZ_CP011412.1"/>
</dbReference>
<keyword evidence="3" id="KW-1185">Reference proteome</keyword>
<dbReference type="CDD" id="cd16037">
    <property type="entry name" value="sulfatase_like"/>
    <property type="match status" value="1"/>
</dbReference>
<protein>
    <submittedName>
        <fullName evidence="2">Sulfatase</fullName>
    </submittedName>
</protein>
<dbReference type="InterPro" id="IPR000917">
    <property type="entry name" value="Sulfatase_N"/>
</dbReference>
<dbReference type="InterPro" id="IPR051849">
    <property type="entry name" value="GAG-degrading_sulfatase"/>
</dbReference>
<evidence type="ECO:0000259" key="1">
    <source>
        <dbReference type="Pfam" id="PF00884"/>
    </source>
</evidence>
<dbReference type="KEGG" id="seds:AAY24_04800"/>
<dbReference type="Pfam" id="PF00884">
    <property type="entry name" value="Sulfatase"/>
    <property type="match status" value="1"/>
</dbReference>
<dbReference type="EMBL" id="CP011412">
    <property type="protein sequence ID" value="AKH19790.1"/>
    <property type="molecule type" value="Genomic_DNA"/>
</dbReference>
<feature type="domain" description="Sulfatase N-terminal" evidence="1">
    <location>
        <begin position="6"/>
        <end position="345"/>
    </location>
</feature>
<name>A0A0F7JY38_9GAMM</name>
<dbReference type="AlphaFoldDB" id="A0A0F7JY38"/>
<dbReference type="GO" id="GO:0004065">
    <property type="term" value="F:arylsulfatase activity"/>
    <property type="evidence" value="ECO:0007669"/>
    <property type="project" value="TreeGrafter"/>
</dbReference>